<sequence length="850" mass="96039">MNPLHWEDNLWRLPRNLDPNHQSGVNNSSGSASTTRDTYCQYSRYTVDEPHSSTEVNLGWNELNPPSHNFYSKESEAEDTDGAPLEMDEEDPELTRKRKELKEIEEQIMRKKFSIALKTVEPIIKKTMSHGYSSNEQSDTCKGETLRDRVNAILQQRHSLSFVTKSAKERLNSSRLSKGGGVPREDHPLKLRVKALMKQRLSDPCDPLPPANCKVPDVTPLTPSQSVNSPAQEGSSTNQGYQRFLDVLNKGVDINLLNKVPDVTLIPPSQIVPSPAQEESSANKGFQRFLDMLNKGVDIELLSRIVNDDSEDLTLDPPNLQIPVVERNSHLPFMSESQQSHSGTPPLSSHSRTKSGERKADPPSREQSHNESQSLPDEEKKNNVGRPCFGSSSRSKSPPAVKKTKKEEEVKPKANEQQEQLQNILKTLGLSLEVEEMSKLADRTQERLYGKKHDGGQRPDTREEQESPPRASHKHYSKSSSSSSSSRSTSSSHSPSRHPCSHSQERGRASERSRSRDRNRNLVTCGDGSLDDQDGQRYMDKDGKDSKEMSFQHPYPQNQLYPPAHPPTFPAYPDYSMDRYSEQTVYHNGSYSTATNSYWTYSQDAVPSPLHPSGYPYPQSSYHHFPGPVMTPNMVYPHQRPFEDMNLLVNPDLSKSEGQMGSLSGPRCLQVIRTKQLNNQSCRKQLTKSRKRKGRRKNKKSPLANPDPSYSEGPSELFDDPDCVKIFTVTSNKELKRRVKYETWLETKKELKRLNRLQKQVGLPQTGGLTKMVLRSKKEDQEAAQQQPAVEQPPAEQPEEEKRQPTEEEVKANLRKKLEAFNQMAKKKVPQPAPAPDGLVKTSEECLNLL</sequence>
<feature type="region of interest" description="Disordered" evidence="1">
    <location>
        <begin position="679"/>
        <end position="717"/>
    </location>
</feature>
<feature type="compositionally biased region" description="Polar residues" evidence="1">
    <location>
        <begin position="221"/>
        <end position="238"/>
    </location>
</feature>
<protein>
    <submittedName>
        <fullName evidence="2">Zinc finger protein 318-like</fullName>
    </submittedName>
</protein>
<feature type="region of interest" description="Disordered" evidence="1">
    <location>
        <begin position="334"/>
        <end position="418"/>
    </location>
</feature>
<feature type="compositionally biased region" description="Basic and acidic residues" evidence="1">
    <location>
        <begin position="405"/>
        <end position="416"/>
    </location>
</feature>
<dbReference type="AlphaFoldDB" id="A0AAV1PXW9"/>
<feature type="region of interest" description="Disordered" evidence="1">
    <location>
        <begin position="14"/>
        <end position="36"/>
    </location>
</feature>
<gene>
    <name evidence="2" type="ORF">FSCOSCO3_A028745</name>
</gene>
<feature type="compositionally biased region" description="Polar residues" evidence="1">
    <location>
        <begin position="19"/>
        <end position="36"/>
    </location>
</feature>
<dbReference type="EMBL" id="CAWUFR010000314">
    <property type="protein sequence ID" value="CAK6975749.1"/>
    <property type="molecule type" value="Genomic_DNA"/>
</dbReference>
<feature type="compositionally biased region" description="Basic and acidic residues" evidence="1">
    <location>
        <begin position="534"/>
        <end position="550"/>
    </location>
</feature>
<feature type="compositionally biased region" description="Basic and acidic residues" evidence="1">
    <location>
        <begin position="442"/>
        <end position="467"/>
    </location>
</feature>
<feature type="compositionally biased region" description="Basic and acidic residues" evidence="1">
    <location>
        <begin position="800"/>
        <end position="819"/>
    </location>
</feature>
<feature type="region of interest" description="Disordered" evidence="1">
    <location>
        <begin position="67"/>
        <end position="96"/>
    </location>
</feature>
<evidence type="ECO:0000313" key="2">
    <source>
        <dbReference type="EMBL" id="CAK6975749.1"/>
    </source>
</evidence>
<feature type="region of interest" description="Disordered" evidence="1">
    <location>
        <begin position="442"/>
        <end position="550"/>
    </location>
</feature>
<feature type="compositionally biased region" description="Basic and acidic residues" evidence="1">
    <location>
        <begin position="354"/>
        <end position="369"/>
    </location>
</feature>
<keyword evidence="3" id="KW-1185">Reference proteome</keyword>
<feature type="compositionally biased region" description="Low complexity" evidence="1">
    <location>
        <begin position="478"/>
        <end position="494"/>
    </location>
</feature>
<feature type="region of interest" description="Disordered" evidence="1">
    <location>
        <begin position="165"/>
        <end position="188"/>
    </location>
</feature>
<feature type="region of interest" description="Disordered" evidence="1">
    <location>
        <begin position="777"/>
        <end position="850"/>
    </location>
</feature>
<evidence type="ECO:0000256" key="1">
    <source>
        <dbReference type="SAM" id="MobiDB-lite"/>
    </source>
</evidence>
<reference evidence="2 3" key="1">
    <citation type="submission" date="2024-01" db="EMBL/GenBank/DDBJ databases">
        <authorList>
            <person name="Alioto T."/>
            <person name="Alioto T."/>
            <person name="Gomez Garrido J."/>
        </authorList>
    </citation>
    <scope>NUCLEOTIDE SEQUENCE [LARGE SCALE GENOMIC DNA]</scope>
</reference>
<comment type="caution">
    <text evidence="2">The sequence shown here is derived from an EMBL/GenBank/DDBJ whole genome shotgun (WGS) entry which is preliminary data.</text>
</comment>
<organism evidence="2 3">
    <name type="scientific">Scomber scombrus</name>
    <name type="common">Atlantic mackerel</name>
    <name type="synonym">Scomber vernalis</name>
    <dbReference type="NCBI Taxonomy" id="13677"/>
    <lineage>
        <taxon>Eukaryota</taxon>
        <taxon>Metazoa</taxon>
        <taxon>Chordata</taxon>
        <taxon>Craniata</taxon>
        <taxon>Vertebrata</taxon>
        <taxon>Euteleostomi</taxon>
        <taxon>Actinopterygii</taxon>
        <taxon>Neopterygii</taxon>
        <taxon>Teleostei</taxon>
        <taxon>Neoteleostei</taxon>
        <taxon>Acanthomorphata</taxon>
        <taxon>Pelagiaria</taxon>
        <taxon>Scombriformes</taxon>
        <taxon>Scombridae</taxon>
        <taxon>Scomber</taxon>
    </lineage>
</organism>
<feature type="compositionally biased region" description="Basic residues" evidence="1">
    <location>
        <begin position="685"/>
        <end position="700"/>
    </location>
</feature>
<feature type="compositionally biased region" description="Acidic residues" evidence="1">
    <location>
        <begin position="76"/>
        <end position="92"/>
    </location>
</feature>
<feature type="compositionally biased region" description="Polar residues" evidence="1">
    <location>
        <begin position="335"/>
        <end position="350"/>
    </location>
</feature>
<accession>A0AAV1PXW9</accession>
<dbReference type="Proteomes" id="UP001314229">
    <property type="component" value="Unassembled WGS sequence"/>
</dbReference>
<proteinExistence type="predicted"/>
<feature type="compositionally biased region" description="Basic and acidic residues" evidence="1">
    <location>
        <begin position="503"/>
        <end position="520"/>
    </location>
</feature>
<evidence type="ECO:0000313" key="3">
    <source>
        <dbReference type="Proteomes" id="UP001314229"/>
    </source>
</evidence>
<feature type="compositionally biased region" description="Low complexity" evidence="1">
    <location>
        <begin position="783"/>
        <end position="794"/>
    </location>
</feature>
<name>A0AAV1PXW9_SCOSC</name>
<feature type="region of interest" description="Disordered" evidence="1">
    <location>
        <begin position="201"/>
        <end position="238"/>
    </location>
</feature>